<dbReference type="SUPFAM" id="SSF103642">
    <property type="entry name" value="Sec-C motif"/>
    <property type="match status" value="1"/>
</dbReference>
<organism evidence="1 2">
    <name type="scientific">Bowmanella denitrificans</name>
    <dbReference type="NCBI Taxonomy" id="366582"/>
    <lineage>
        <taxon>Bacteria</taxon>
        <taxon>Pseudomonadati</taxon>
        <taxon>Pseudomonadota</taxon>
        <taxon>Gammaproteobacteria</taxon>
        <taxon>Alteromonadales</taxon>
        <taxon>Alteromonadaceae</taxon>
        <taxon>Bowmanella</taxon>
    </lineage>
</organism>
<dbReference type="InterPro" id="IPR004027">
    <property type="entry name" value="SEC_C_motif"/>
</dbReference>
<sequence length="248" mass="28332">MHKNFSYPKLVSLIHTMPFKQDLRSADYILGMLTAVASAPTLILPSDWTPLLWRDDEELQDLKKPARKQLEQLVSELLTWWDYCMSCFGEQQQLILPEHLAIGEDAIVSQLVKEFAEGYLVASKWLDEVWQEVIPEEDSPAADLRSAVLVTMLQCYKEEMRNLDDMPDFVAKIANREVDEFALDKLLSALGELGAALYEDYAEADTYLEDYVPIEEPYVNPMRDVGRNDPCPCGSGKKYKRCCALKVQ</sequence>
<dbReference type="RefSeq" id="WP_343847070.1">
    <property type="nucleotide sequence ID" value="NZ_BAAAEI010000023.1"/>
</dbReference>
<gene>
    <name evidence="1" type="ORF">GCM10009092_38000</name>
</gene>
<name>A0ABN0XQ80_9ALTE</name>
<dbReference type="Proteomes" id="UP001501757">
    <property type="component" value="Unassembled WGS sequence"/>
</dbReference>
<dbReference type="Pfam" id="PF02810">
    <property type="entry name" value="SEC-C"/>
    <property type="match status" value="1"/>
</dbReference>
<reference evidence="1 2" key="1">
    <citation type="journal article" date="2019" name="Int. J. Syst. Evol. Microbiol.">
        <title>The Global Catalogue of Microorganisms (GCM) 10K type strain sequencing project: providing services to taxonomists for standard genome sequencing and annotation.</title>
        <authorList>
            <consortium name="The Broad Institute Genomics Platform"/>
            <consortium name="The Broad Institute Genome Sequencing Center for Infectious Disease"/>
            <person name="Wu L."/>
            <person name="Ma J."/>
        </authorList>
    </citation>
    <scope>NUCLEOTIDE SEQUENCE [LARGE SCALE GENOMIC DNA]</scope>
    <source>
        <strain evidence="1 2">JCM 13378</strain>
    </source>
</reference>
<dbReference type="NCBIfam" id="TIGR02292">
    <property type="entry name" value="ygfB_yecA"/>
    <property type="match status" value="1"/>
</dbReference>
<comment type="caution">
    <text evidence="1">The sequence shown here is derived from an EMBL/GenBank/DDBJ whole genome shotgun (WGS) entry which is preliminary data.</text>
</comment>
<dbReference type="SUPFAM" id="SSF101327">
    <property type="entry name" value="YgfB-like"/>
    <property type="match status" value="1"/>
</dbReference>
<dbReference type="Gene3D" id="3.10.450.50">
    <property type="match status" value="1"/>
</dbReference>
<proteinExistence type="predicted"/>
<dbReference type="InterPro" id="IPR036255">
    <property type="entry name" value="YgfB-like_sf"/>
</dbReference>
<dbReference type="EMBL" id="BAAAEI010000023">
    <property type="protein sequence ID" value="GAA0370098.1"/>
    <property type="molecule type" value="Genomic_DNA"/>
</dbReference>
<protein>
    <recommendedName>
        <fullName evidence="3">YecA family protein</fullName>
    </recommendedName>
</protein>
<accession>A0ABN0XQ80</accession>
<evidence type="ECO:0000313" key="1">
    <source>
        <dbReference type="EMBL" id="GAA0370098.1"/>
    </source>
</evidence>
<evidence type="ECO:0008006" key="3">
    <source>
        <dbReference type="Google" id="ProtNLM"/>
    </source>
</evidence>
<dbReference type="Pfam" id="PF03695">
    <property type="entry name" value="UPF0149"/>
    <property type="match status" value="1"/>
</dbReference>
<keyword evidence="2" id="KW-1185">Reference proteome</keyword>
<dbReference type="InterPro" id="IPR011978">
    <property type="entry name" value="YgfB-like"/>
</dbReference>
<evidence type="ECO:0000313" key="2">
    <source>
        <dbReference type="Proteomes" id="UP001501757"/>
    </source>
</evidence>